<evidence type="ECO:0000259" key="3">
    <source>
        <dbReference type="PROSITE" id="PS50893"/>
    </source>
</evidence>
<dbReference type="GO" id="GO:0005524">
    <property type="term" value="F:ATP binding"/>
    <property type="evidence" value="ECO:0007669"/>
    <property type="project" value="UniProtKB-KW"/>
</dbReference>
<dbReference type="InterPro" id="IPR017871">
    <property type="entry name" value="ABC_transporter-like_CS"/>
</dbReference>
<dbReference type="InterPro" id="IPR003439">
    <property type="entry name" value="ABC_transporter-like_ATP-bd"/>
</dbReference>
<dbReference type="Pfam" id="PF00005">
    <property type="entry name" value="ABC_tran"/>
    <property type="match status" value="1"/>
</dbReference>
<dbReference type="InterPro" id="IPR003593">
    <property type="entry name" value="AAA+_ATPase"/>
</dbReference>
<organism evidence="4 5">
    <name type="scientific">Alkaliphilus flagellatus</name>
    <dbReference type="NCBI Taxonomy" id="2841507"/>
    <lineage>
        <taxon>Bacteria</taxon>
        <taxon>Bacillati</taxon>
        <taxon>Bacillota</taxon>
        <taxon>Clostridia</taxon>
        <taxon>Peptostreptococcales</taxon>
        <taxon>Natronincolaceae</taxon>
        <taxon>Alkaliphilus</taxon>
    </lineage>
</organism>
<evidence type="ECO:0000313" key="5">
    <source>
        <dbReference type="Proteomes" id="UP000779508"/>
    </source>
</evidence>
<evidence type="ECO:0000313" key="4">
    <source>
        <dbReference type="EMBL" id="MBU5674959.1"/>
    </source>
</evidence>
<protein>
    <submittedName>
        <fullName evidence="4">ABC transporter ATP-binding protein</fullName>
    </submittedName>
</protein>
<sequence>MSELIIETKGLTKKFDRFTAVKDISLKVPKGALYGFLGPNGAGKSTTIRMLLDLMKPTKGEVYLFNKDIRNHRMEILRKVGAMVESPSYYENLTAYENLEITRKILQIDKNEINKALDIVNLSKWKNKKVKSFSLGMKQRLGIAQALMGNRELLILDEPTNGLDPAGVREIRNLIISLPQIMGVTVLISSHILSEIELMANHVGIIQRGNLLFQGTLEELKAKGNREITIKAKPFIEAGNFLKNKGYVVENREGKIYIPRGDINIEELNKTLVLEGYGVCHLSESEKNLEQIFLELTGGVE</sequence>
<comment type="caution">
    <text evidence="4">The sequence shown here is derived from an EMBL/GenBank/DDBJ whole genome shotgun (WGS) entry which is preliminary data.</text>
</comment>
<dbReference type="PANTHER" id="PTHR43335">
    <property type="entry name" value="ABC TRANSPORTER, ATP-BINDING PROTEIN"/>
    <property type="match status" value="1"/>
</dbReference>
<proteinExistence type="inferred from homology"/>
<dbReference type="PROSITE" id="PS50893">
    <property type="entry name" value="ABC_TRANSPORTER_2"/>
    <property type="match status" value="1"/>
</dbReference>
<keyword evidence="4" id="KW-0547">Nucleotide-binding</keyword>
<keyword evidence="4" id="KW-0067">ATP-binding</keyword>
<reference evidence="4 5" key="1">
    <citation type="submission" date="2021-06" db="EMBL/GenBank/DDBJ databases">
        <authorList>
            <person name="Sun Q."/>
            <person name="Li D."/>
        </authorList>
    </citation>
    <scope>NUCLEOTIDE SEQUENCE [LARGE SCALE GENOMIC DNA]</scope>
    <source>
        <strain evidence="4 5">MSJ-5</strain>
    </source>
</reference>
<comment type="similarity">
    <text evidence="1">Belongs to the ABC transporter superfamily.</text>
</comment>
<accession>A0ABS6FY99</accession>
<evidence type="ECO:0000256" key="2">
    <source>
        <dbReference type="ARBA" id="ARBA00022448"/>
    </source>
</evidence>
<keyword evidence="5" id="KW-1185">Reference proteome</keyword>
<dbReference type="PANTHER" id="PTHR43335:SF4">
    <property type="entry name" value="ABC TRANSPORTER, ATP-BINDING PROTEIN"/>
    <property type="match status" value="1"/>
</dbReference>
<gene>
    <name evidence="4" type="ORF">KQI88_00830</name>
</gene>
<keyword evidence="2" id="KW-0813">Transport</keyword>
<dbReference type="EMBL" id="JAHLQK010000001">
    <property type="protein sequence ID" value="MBU5674959.1"/>
    <property type="molecule type" value="Genomic_DNA"/>
</dbReference>
<dbReference type="PROSITE" id="PS00211">
    <property type="entry name" value="ABC_TRANSPORTER_1"/>
    <property type="match status" value="1"/>
</dbReference>
<dbReference type="SMART" id="SM00382">
    <property type="entry name" value="AAA"/>
    <property type="match status" value="1"/>
</dbReference>
<dbReference type="RefSeq" id="WP_216414472.1">
    <property type="nucleotide sequence ID" value="NZ_JAHLQK010000001.1"/>
</dbReference>
<evidence type="ECO:0000256" key="1">
    <source>
        <dbReference type="ARBA" id="ARBA00005417"/>
    </source>
</evidence>
<feature type="domain" description="ABC transporter" evidence="3">
    <location>
        <begin position="6"/>
        <end position="233"/>
    </location>
</feature>
<dbReference type="Proteomes" id="UP000779508">
    <property type="component" value="Unassembled WGS sequence"/>
</dbReference>
<name>A0ABS6FY99_9FIRM</name>